<evidence type="ECO:0000313" key="4">
    <source>
        <dbReference type="EMBL" id="VDD77137.1"/>
    </source>
</evidence>
<comment type="similarity">
    <text evidence="1">Belongs to the phosducin family.</text>
</comment>
<evidence type="ECO:0000313" key="5">
    <source>
        <dbReference type="Proteomes" id="UP000267029"/>
    </source>
</evidence>
<dbReference type="GO" id="GO:0005737">
    <property type="term" value="C:cytoplasm"/>
    <property type="evidence" value="ECO:0007669"/>
    <property type="project" value="TreeGrafter"/>
</dbReference>
<dbReference type="AlphaFoldDB" id="A0A0R3U8E0"/>
<dbReference type="OrthoDB" id="45518at2759"/>
<dbReference type="Gene3D" id="3.40.30.10">
    <property type="entry name" value="Glutaredoxin"/>
    <property type="match status" value="1"/>
</dbReference>
<dbReference type="InterPro" id="IPR024253">
    <property type="entry name" value="Phosducin_thioredoxin-like_dom"/>
</dbReference>
<proteinExistence type="inferred from homology"/>
<evidence type="ECO:0000256" key="2">
    <source>
        <dbReference type="SAM" id="MobiDB-lite"/>
    </source>
</evidence>
<dbReference type="EMBL" id="UXSR01000644">
    <property type="protein sequence ID" value="VDD77137.1"/>
    <property type="molecule type" value="Genomic_DNA"/>
</dbReference>
<evidence type="ECO:0000256" key="1">
    <source>
        <dbReference type="ARBA" id="ARBA00009686"/>
    </source>
</evidence>
<dbReference type="CDD" id="cd02988">
    <property type="entry name" value="Phd_like_VIAF"/>
    <property type="match status" value="1"/>
</dbReference>
<dbReference type="Proteomes" id="UP000267029">
    <property type="component" value="Unassembled WGS sequence"/>
</dbReference>
<protein>
    <submittedName>
        <fullName evidence="6">Phosducin domain-containing protein</fullName>
    </submittedName>
</protein>
<accession>A0A0R3U8E0</accession>
<feature type="compositionally biased region" description="Basic and acidic residues" evidence="2">
    <location>
        <begin position="46"/>
        <end position="62"/>
    </location>
</feature>
<evidence type="ECO:0000259" key="3">
    <source>
        <dbReference type="Pfam" id="PF02114"/>
    </source>
</evidence>
<feature type="compositionally biased region" description="Basic and acidic residues" evidence="2">
    <location>
        <begin position="69"/>
        <end position="79"/>
    </location>
</feature>
<reference evidence="6" key="2">
    <citation type="submission" date="2019-11" db="UniProtKB">
        <authorList>
            <consortium name="WormBaseParasite"/>
        </authorList>
    </citation>
    <scope>IDENTIFICATION</scope>
</reference>
<keyword evidence="5" id="KW-1185">Reference proteome</keyword>
<gene>
    <name evidence="4" type="ORF">MCOS_LOCUS3140</name>
</gene>
<dbReference type="GO" id="GO:0006457">
    <property type="term" value="P:protein folding"/>
    <property type="evidence" value="ECO:0007669"/>
    <property type="project" value="TreeGrafter"/>
</dbReference>
<dbReference type="STRING" id="53468.A0A0R3U8E0"/>
<feature type="domain" description="Phosducin" evidence="3">
    <location>
        <begin position="46"/>
        <end position="193"/>
    </location>
</feature>
<feature type="region of interest" description="Disordered" evidence="2">
    <location>
        <begin position="23"/>
        <end position="79"/>
    </location>
</feature>
<dbReference type="InterPro" id="IPR036249">
    <property type="entry name" value="Thioredoxin-like_sf"/>
</dbReference>
<dbReference type="InterPro" id="IPR051498">
    <property type="entry name" value="Phosducin-like_chap/apop_reg"/>
</dbReference>
<dbReference type="WBParaSite" id="MCU_010319-RB">
    <property type="protein sequence ID" value="MCU_010319-RB"/>
    <property type="gene ID" value="MCU_010319"/>
</dbReference>
<dbReference type="SUPFAM" id="SSF52833">
    <property type="entry name" value="Thioredoxin-like"/>
    <property type="match status" value="1"/>
</dbReference>
<evidence type="ECO:0000313" key="6">
    <source>
        <dbReference type="WBParaSite" id="MCU_010319-RB"/>
    </source>
</evidence>
<dbReference type="PANTHER" id="PTHR45809">
    <property type="entry name" value="VIRAL IAP-ASSOCIATED FACTOR HOMOLOG"/>
    <property type="match status" value="1"/>
</dbReference>
<organism evidence="4 5">
    <name type="scientific">Mesocestoides corti</name>
    <name type="common">Flatworm</name>
    <dbReference type="NCBI Taxonomy" id="53468"/>
    <lineage>
        <taxon>Eukaryota</taxon>
        <taxon>Metazoa</taxon>
        <taxon>Spiralia</taxon>
        <taxon>Lophotrochozoa</taxon>
        <taxon>Platyhelminthes</taxon>
        <taxon>Cestoda</taxon>
        <taxon>Eucestoda</taxon>
        <taxon>Cyclophyllidea</taxon>
        <taxon>Mesocestoididae</taxon>
        <taxon>Mesocestoides</taxon>
    </lineage>
</organism>
<sequence length="253" mass="28389">MNGGMNIHVDRNTTEDTEFNAILREKGILPPLPKQEEESPEQSPETQRRNAVEKMSYDKLTEEIENLEDQGRSDEDEDSKFLEMYRQKRLNEMREAALKARFGTYGEVTKADWTSCINKAGDGIFVVVHIAQKGNEKCAVVDQHMQVLAARYPAVKFLRGEASLCVPDLPEANLPTVVIYYDGNVKMQYVGSKALGGHPCNIKDLEDRLAKVGAIVAPDESNEDDSRVTGSHFRTTRVDGKYNCRRASDSDSD</sequence>
<reference evidence="4 5" key="1">
    <citation type="submission" date="2018-10" db="EMBL/GenBank/DDBJ databases">
        <authorList>
            <consortium name="Pathogen Informatics"/>
        </authorList>
    </citation>
    <scope>NUCLEOTIDE SEQUENCE [LARGE SCALE GENOMIC DNA]</scope>
</reference>
<dbReference type="PANTHER" id="PTHR45809:SF3">
    <property type="entry name" value="VIRAL IAP-ASSOCIATED FACTOR HOMOLOG"/>
    <property type="match status" value="1"/>
</dbReference>
<dbReference type="Pfam" id="PF02114">
    <property type="entry name" value="Phosducin"/>
    <property type="match status" value="1"/>
</dbReference>
<name>A0A0R3U8E0_MESCO</name>